<evidence type="ECO:0000256" key="1">
    <source>
        <dbReference type="ARBA" id="ARBA00001974"/>
    </source>
</evidence>
<feature type="binding site" evidence="9">
    <location>
        <position position="111"/>
    </location>
    <ligand>
        <name>FAD</name>
        <dbReference type="ChEBI" id="CHEBI:57692"/>
    </ligand>
</feature>
<evidence type="ECO:0000256" key="2">
    <source>
        <dbReference type="ARBA" id="ARBA00010790"/>
    </source>
</evidence>
<evidence type="ECO:0000256" key="7">
    <source>
        <dbReference type="ARBA" id="ARBA00023180"/>
    </source>
</evidence>
<comment type="cofactor">
    <cofactor evidence="1 9">
        <name>FAD</name>
        <dbReference type="ChEBI" id="CHEBI:57692"/>
    </cofactor>
</comment>
<dbReference type="Gene3D" id="3.30.560.10">
    <property type="entry name" value="Glucose Oxidase, domain 3"/>
    <property type="match status" value="1"/>
</dbReference>
<name>A0A8H6Y010_9AGAR</name>
<feature type="active site" description="Proton donor" evidence="8">
    <location>
        <position position="498"/>
    </location>
</feature>
<accession>A0A8H6Y010</accession>
<dbReference type="InterPro" id="IPR027424">
    <property type="entry name" value="Glucose_Oxidase_domain_2"/>
</dbReference>
<keyword evidence="5 9" id="KW-0274">FAD</keyword>
<dbReference type="Proteomes" id="UP000620124">
    <property type="component" value="Unassembled WGS sequence"/>
</dbReference>
<evidence type="ECO:0000256" key="4">
    <source>
        <dbReference type="ARBA" id="ARBA00022729"/>
    </source>
</evidence>
<dbReference type="EMBL" id="JACAZI010000010">
    <property type="protein sequence ID" value="KAF7350207.1"/>
    <property type="molecule type" value="Genomic_DNA"/>
</dbReference>
<evidence type="ECO:0000256" key="10">
    <source>
        <dbReference type="RuleBase" id="RU003968"/>
    </source>
</evidence>
<dbReference type="SUPFAM" id="SSF51905">
    <property type="entry name" value="FAD/NAD(P)-binding domain"/>
    <property type="match status" value="1"/>
</dbReference>
<feature type="binding site" evidence="9">
    <location>
        <position position="250"/>
    </location>
    <ligand>
        <name>FAD</name>
        <dbReference type="ChEBI" id="CHEBI:57692"/>
    </ligand>
</feature>
<feature type="active site" description="Proton acceptor" evidence="8">
    <location>
        <position position="536"/>
    </location>
</feature>
<keyword evidence="7" id="KW-0325">Glycoprotein</keyword>
<evidence type="ECO:0000256" key="6">
    <source>
        <dbReference type="ARBA" id="ARBA00023002"/>
    </source>
</evidence>
<dbReference type="PANTHER" id="PTHR11552">
    <property type="entry name" value="GLUCOSE-METHANOL-CHOLINE GMC OXIDOREDUCTASE"/>
    <property type="match status" value="1"/>
</dbReference>
<evidence type="ECO:0000259" key="11">
    <source>
        <dbReference type="PROSITE" id="PS00623"/>
    </source>
</evidence>
<comment type="caution">
    <text evidence="12">The sequence shown here is derived from an EMBL/GenBank/DDBJ whole genome shotgun (WGS) entry which is preliminary data.</text>
</comment>
<sequence>MDAGIIRQRRAPCGISHVDISIVVKTTYIVVGGGTAGLAVATRLSENSANTVIVLEAGSDGFNNPNIGNLSGPSIQALPGSSVDWNYTSQPLKFASNQTIAMTRGKVLGGTSAVNGALFTRPNKIDLDLWESAFGATGWNWNTISASIKQAEHFSPTVGLPSNLSFHGTSGPICDSQRIPVGDVWGQGVIPAVLASGGKQTVDQNGGDPSGIWYTPKAMFPNSTRSYSANSYYLPNAGRKNLQVKVNVTVSRILWGKSKNGKAVATGVEYISAGKKLTVSGDRVIMSAGVFGTPQVLELSGVGNPKIINPLGISTVVNLPAVGENLSEQPTTKYLAALAPGLTNSGLQLTLNFPRTLLNTTEWNTAHKLLQTAPPGLSDAAHKAAIAMFESDAVIVEFMGFPNPADLIFLPILLHPMSRGSSHIVSANATAAPSFDLALVQSPFDLYILTKAAQRARRYAKQSSLIPFLGSELSPGANVTTDAQFQQFVKDSMGVAYHPLGTAAIGSVVDSNLRVKGTTNVFVVDGSIIPHQPGSHPSSIIYGIGEKAAAMLKASPLSNDV</sequence>
<dbReference type="GO" id="GO:0050660">
    <property type="term" value="F:flavin adenine dinucleotide binding"/>
    <property type="evidence" value="ECO:0007669"/>
    <property type="project" value="InterPro"/>
</dbReference>
<keyword evidence="4" id="KW-0732">Signal</keyword>
<organism evidence="12 13">
    <name type="scientific">Mycena venus</name>
    <dbReference type="NCBI Taxonomy" id="2733690"/>
    <lineage>
        <taxon>Eukaryota</taxon>
        <taxon>Fungi</taxon>
        <taxon>Dikarya</taxon>
        <taxon>Basidiomycota</taxon>
        <taxon>Agaricomycotina</taxon>
        <taxon>Agaricomycetes</taxon>
        <taxon>Agaricomycetidae</taxon>
        <taxon>Agaricales</taxon>
        <taxon>Marasmiineae</taxon>
        <taxon>Mycenaceae</taxon>
        <taxon>Mycena</taxon>
    </lineage>
</organism>
<feature type="binding site" evidence="9">
    <location>
        <position position="107"/>
    </location>
    <ligand>
        <name>FAD</name>
        <dbReference type="ChEBI" id="CHEBI:57692"/>
    </ligand>
</feature>
<proteinExistence type="inferred from homology"/>
<comment type="similarity">
    <text evidence="2 10">Belongs to the GMC oxidoreductase family.</text>
</comment>
<evidence type="ECO:0000256" key="9">
    <source>
        <dbReference type="PIRSR" id="PIRSR000137-2"/>
    </source>
</evidence>
<dbReference type="InterPro" id="IPR036188">
    <property type="entry name" value="FAD/NAD-bd_sf"/>
</dbReference>
<dbReference type="Pfam" id="PF05199">
    <property type="entry name" value="GMC_oxred_C"/>
    <property type="match status" value="1"/>
</dbReference>
<dbReference type="Gene3D" id="4.10.450.10">
    <property type="entry name" value="Glucose Oxidase, domain 2"/>
    <property type="match status" value="1"/>
</dbReference>
<dbReference type="PIRSF" id="PIRSF000137">
    <property type="entry name" value="Alcohol_oxidase"/>
    <property type="match status" value="1"/>
</dbReference>
<reference evidence="12" key="1">
    <citation type="submission" date="2020-05" db="EMBL/GenBank/DDBJ databases">
        <title>Mycena genomes resolve the evolution of fungal bioluminescence.</title>
        <authorList>
            <person name="Tsai I.J."/>
        </authorList>
    </citation>
    <scope>NUCLEOTIDE SEQUENCE</scope>
    <source>
        <strain evidence="12">CCC161011</strain>
    </source>
</reference>
<dbReference type="Gene3D" id="3.50.50.60">
    <property type="entry name" value="FAD/NAD(P)-binding domain"/>
    <property type="match status" value="1"/>
</dbReference>
<evidence type="ECO:0000313" key="12">
    <source>
        <dbReference type="EMBL" id="KAF7350207.1"/>
    </source>
</evidence>
<feature type="domain" description="Glucose-methanol-choline oxidoreductase N-terminal" evidence="11">
    <location>
        <begin position="105"/>
        <end position="128"/>
    </location>
</feature>
<protein>
    <submittedName>
        <fullName evidence="12">L-sorbose 1-dehydrogenase</fullName>
    </submittedName>
</protein>
<dbReference type="PROSITE" id="PS00623">
    <property type="entry name" value="GMC_OXRED_1"/>
    <property type="match status" value="1"/>
</dbReference>
<dbReference type="OrthoDB" id="269227at2759"/>
<dbReference type="InterPro" id="IPR012132">
    <property type="entry name" value="GMC_OxRdtase"/>
</dbReference>
<evidence type="ECO:0000256" key="8">
    <source>
        <dbReference type="PIRSR" id="PIRSR000137-1"/>
    </source>
</evidence>
<keyword evidence="3 10" id="KW-0285">Flavoprotein</keyword>
<dbReference type="AlphaFoldDB" id="A0A8H6Y010"/>
<dbReference type="Pfam" id="PF00732">
    <property type="entry name" value="GMC_oxred_N"/>
    <property type="match status" value="1"/>
</dbReference>
<keyword evidence="6" id="KW-0560">Oxidoreductase</keyword>
<dbReference type="InterPro" id="IPR000172">
    <property type="entry name" value="GMC_OxRdtase_N"/>
</dbReference>
<dbReference type="GO" id="GO:0016614">
    <property type="term" value="F:oxidoreductase activity, acting on CH-OH group of donors"/>
    <property type="evidence" value="ECO:0007669"/>
    <property type="project" value="InterPro"/>
</dbReference>
<evidence type="ECO:0000256" key="5">
    <source>
        <dbReference type="ARBA" id="ARBA00022827"/>
    </source>
</evidence>
<evidence type="ECO:0000313" key="13">
    <source>
        <dbReference type="Proteomes" id="UP000620124"/>
    </source>
</evidence>
<gene>
    <name evidence="12" type="ORF">MVEN_01323700</name>
</gene>
<dbReference type="SUPFAM" id="SSF54373">
    <property type="entry name" value="FAD-linked reductases, C-terminal domain"/>
    <property type="match status" value="1"/>
</dbReference>
<feature type="binding site" evidence="9">
    <location>
        <position position="526"/>
    </location>
    <ligand>
        <name>FAD</name>
        <dbReference type="ChEBI" id="CHEBI:57692"/>
    </ligand>
</feature>
<keyword evidence="13" id="KW-1185">Reference proteome</keyword>
<dbReference type="InterPro" id="IPR007867">
    <property type="entry name" value="GMC_OxRtase_C"/>
</dbReference>
<evidence type="ECO:0000256" key="3">
    <source>
        <dbReference type="ARBA" id="ARBA00022630"/>
    </source>
</evidence>
<dbReference type="PANTHER" id="PTHR11552:SF201">
    <property type="entry name" value="GLUCOSE-METHANOL-CHOLINE OXIDOREDUCTASE N-TERMINAL DOMAIN-CONTAINING PROTEIN"/>
    <property type="match status" value="1"/>
</dbReference>